<dbReference type="PANTHER" id="PTHR30055">
    <property type="entry name" value="HTH-TYPE TRANSCRIPTIONAL REGULATOR RUTR"/>
    <property type="match status" value="1"/>
</dbReference>
<dbReference type="Pfam" id="PF00440">
    <property type="entry name" value="TetR_N"/>
    <property type="match status" value="1"/>
</dbReference>
<dbReference type="PRINTS" id="PR00455">
    <property type="entry name" value="HTHTETR"/>
</dbReference>
<evidence type="ECO:0000256" key="3">
    <source>
        <dbReference type="ARBA" id="ARBA00023163"/>
    </source>
</evidence>
<feature type="region of interest" description="Disordered" evidence="5">
    <location>
        <begin position="1"/>
        <end position="20"/>
    </location>
</feature>
<dbReference type="OrthoDB" id="9796019at2"/>
<comment type="caution">
    <text evidence="7">The sequence shown here is derived from an EMBL/GenBank/DDBJ whole genome shotgun (WGS) entry which is preliminary data.</text>
</comment>
<evidence type="ECO:0000256" key="1">
    <source>
        <dbReference type="ARBA" id="ARBA00023015"/>
    </source>
</evidence>
<evidence type="ECO:0000313" key="8">
    <source>
        <dbReference type="Proteomes" id="UP000263094"/>
    </source>
</evidence>
<evidence type="ECO:0000256" key="4">
    <source>
        <dbReference type="PROSITE-ProRule" id="PRU00335"/>
    </source>
</evidence>
<dbReference type="InterPro" id="IPR011075">
    <property type="entry name" value="TetR_C"/>
</dbReference>
<accession>A0A372M439</accession>
<keyword evidence="3" id="KW-0804">Transcription</keyword>
<dbReference type="AlphaFoldDB" id="A0A372M439"/>
<keyword evidence="8" id="KW-1185">Reference proteome</keyword>
<dbReference type="InterPro" id="IPR050109">
    <property type="entry name" value="HTH-type_TetR-like_transc_reg"/>
</dbReference>
<dbReference type="InterPro" id="IPR036271">
    <property type="entry name" value="Tet_transcr_reg_TetR-rel_C_sf"/>
</dbReference>
<dbReference type="InterPro" id="IPR023772">
    <property type="entry name" value="DNA-bd_HTH_TetR-type_CS"/>
</dbReference>
<proteinExistence type="predicted"/>
<dbReference type="EMBL" id="QUAK01000086">
    <property type="protein sequence ID" value="RFU85706.1"/>
    <property type="molecule type" value="Genomic_DNA"/>
</dbReference>
<dbReference type="Proteomes" id="UP000263094">
    <property type="component" value="Unassembled WGS sequence"/>
</dbReference>
<dbReference type="GO" id="GO:0003700">
    <property type="term" value="F:DNA-binding transcription factor activity"/>
    <property type="evidence" value="ECO:0007669"/>
    <property type="project" value="TreeGrafter"/>
</dbReference>
<feature type="domain" description="HTH tetR-type" evidence="6">
    <location>
        <begin position="19"/>
        <end position="79"/>
    </location>
</feature>
<gene>
    <name evidence="7" type="ORF">DY218_15935</name>
</gene>
<name>A0A372M439_9ACTN</name>
<dbReference type="SUPFAM" id="SSF48498">
    <property type="entry name" value="Tetracyclin repressor-like, C-terminal domain"/>
    <property type="match status" value="1"/>
</dbReference>
<sequence>MVEKRIRGTGRGPGRPREERVTPAVLDAVVELIAERGMAGLTMDAVAQRAGVSKPAIYRRWPTKQDLVIAAAESRVGPLEVPDLGDFGAELRRILETRLVEYRSPGVARLMAGIIGSAAETDAERSAYGAYSARVMGETRRILERGIDRGDVRPDTDVRSVATMVASPLVFRLVGEMELPDSGLVDTVVELISRAVTTRA</sequence>
<keyword evidence="1" id="KW-0805">Transcription regulation</keyword>
<evidence type="ECO:0000259" key="6">
    <source>
        <dbReference type="PROSITE" id="PS50977"/>
    </source>
</evidence>
<feature type="DNA-binding region" description="H-T-H motif" evidence="4">
    <location>
        <begin position="42"/>
        <end position="61"/>
    </location>
</feature>
<dbReference type="GO" id="GO:0000976">
    <property type="term" value="F:transcription cis-regulatory region binding"/>
    <property type="evidence" value="ECO:0007669"/>
    <property type="project" value="TreeGrafter"/>
</dbReference>
<protein>
    <submittedName>
        <fullName evidence="7">TetR/AcrR family transcriptional regulator</fullName>
    </submittedName>
</protein>
<dbReference type="SUPFAM" id="SSF46689">
    <property type="entry name" value="Homeodomain-like"/>
    <property type="match status" value="1"/>
</dbReference>
<dbReference type="PANTHER" id="PTHR30055:SF148">
    <property type="entry name" value="TETR-FAMILY TRANSCRIPTIONAL REGULATOR"/>
    <property type="match status" value="1"/>
</dbReference>
<dbReference type="Gene3D" id="1.10.357.10">
    <property type="entry name" value="Tetracycline Repressor, domain 2"/>
    <property type="match status" value="1"/>
</dbReference>
<dbReference type="Gene3D" id="1.10.10.60">
    <property type="entry name" value="Homeodomain-like"/>
    <property type="match status" value="1"/>
</dbReference>
<keyword evidence="2 4" id="KW-0238">DNA-binding</keyword>
<reference evidence="7 8" key="1">
    <citation type="submission" date="2018-08" db="EMBL/GenBank/DDBJ databases">
        <title>Isolation, diversity and antifungal activity of Actinobacteria from wheat.</title>
        <authorList>
            <person name="Han C."/>
        </authorList>
    </citation>
    <scope>NUCLEOTIDE SEQUENCE [LARGE SCALE GENOMIC DNA]</scope>
    <source>
        <strain evidence="7 8">NEAU-YY421</strain>
    </source>
</reference>
<dbReference type="PROSITE" id="PS01081">
    <property type="entry name" value="HTH_TETR_1"/>
    <property type="match status" value="1"/>
</dbReference>
<evidence type="ECO:0000256" key="2">
    <source>
        <dbReference type="ARBA" id="ARBA00023125"/>
    </source>
</evidence>
<evidence type="ECO:0000256" key="5">
    <source>
        <dbReference type="SAM" id="MobiDB-lite"/>
    </source>
</evidence>
<dbReference type="Pfam" id="PF16859">
    <property type="entry name" value="TetR_C_11"/>
    <property type="match status" value="1"/>
</dbReference>
<evidence type="ECO:0000313" key="7">
    <source>
        <dbReference type="EMBL" id="RFU85706.1"/>
    </source>
</evidence>
<dbReference type="PROSITE" id="PS50977">
    <property type="entry name" value="HTH_TETR_2"/>
    <property type="match status" value="1"/>
</dbReference>
<organism evidence="7 8">
    <name type="scientific">Streptomyces triticagri</name>
    <dbReference type="NCBI Taxonomy" id="2293568"/>
    <lineage>
        <taxon>Bacteria</taxon>
        <taxon>Bacillati</taxon>
        <taxon>Actinomycetota</taxon>
        <taxon>Actinomycetes</taxon>
        <taxon>Kitasatosporales</taxon>
        <taxon>Streptomycetaceae</taxon>
        <taxon>Streptomyces</taxon>
    </lineage>
</organism>
<dbReference type="InterPro" id="IPR009057">
    <property type="entry name" value="Homeodomain-like_sf"/>
</dbReference>
<dbReference type="InterPro" id="IPR001647">
    <property type="entry name" value="HTH_TetR"/>
</dbReference>